<dbReference type="PANTHER" id="PTHR14002:SF10">
    <property type="entry name" value="ZONA PELLUCIDA-LIKE DOMAIN-CONTAINING PROTEIN 1-RELATED"/>
    <property type="match status" value="1"/>
</dbReference>
<dbReference type="PANTHER" id="PTHR14002">
    <property type="entry name" value="ENDOGLIN/TGF-BETA RECEPTOR TYPE III"/>
    <property type="match status" value="1"/>
</dbReference>
<dbReference type="KEGG" id="caua:113115540"/>
<evidence type="ECO:0000313" key="6">
    <source>
        <dbReference type="RefSeq" id="XP_026138907.1"/>
    </source>
</evidence>
<dbReference type="Pfam" id="PF00100">
    <property type="entry name" value="Zona_pellucida"/>
    <property type="match status" value="1"/>
</dbReference>
<dbReference type="Gene3D" id="2.60.40.4100">
    <property type="entry name" value="Zona pellucida, ZP-C domain"/>
    <property type="match status" value="1"/>
</dbReference>
<protein>
    <submittedName>
        <fullName evidence="6">Zona pellucida-like domain-containing protein 1</fullName>
    </submittedName>
</protein>
<sequence length="387" mass="42508">MIRIVQLLCFSSLLLLCDGQGLTTCLTQPTYRLAENADMTVVCGTSQMFLKVLICPMYFAGYNESLMALNAKFSTPACRGVADWTVNPPVLLFNFSISQEALILCGINMNIFSQVGSGIFSDFSQIQSVNISGLINSWDPSTSTISYRQQLMYQFSCLYPLQYLVNNTELGVSGVSLAVKDNNGTFVSTLSMALFSTPDYTTRLQIPGSGLQLKTRIYVQIKATNLTNKFNVLLDRCYATTSPYPALSTSYDLFIGCNRDAQTKIDRNGISQEALFSFEAFRFVEHKNLSVSTFYLHCATRLCENSTCASLLPKCVRKREVQSPVYNSSDVAIVSSGPVRTKVDSGVPVPARLTSSASIPQLTYVGVATGLLSFFLFDWLSTSGLAQ</sequence>
<evidence type="ECO:0000256" key="2">
    <source>
        <dbReference type="ARBA" id="ARBA00023157"/>
    </source>
</evidence>
<keyword evidence="2" id="KW-1015">Disulfide bond</keyword>
<name>A0A6P6QZW6_CARAU</name>
<dbReference type="AlphaFoldDB" id="A0A6P6QZW6"/>
<dbReference type="Proteomes" id="UP000515129">
    <property type="component" value="Chromosome 15"/>
</dbReference>
<proteinExistence type="predicted"/>
<accession>A0A6P6QZW6</accession>
<feature type="chain" id="PRO_5027843171" evidence="3">
    <location>
        <begin position="20"/>
        <end position="387"/>
    </location>
</feature>
<evidence type="ECO:0000259" key="4">
    <source>
        <dbReference type="PROSITE" id="PS51034"/>
    </source>
</evidence>
<keyword evidence="5" id="KW-1185">Reference proteome</keyword>
<reference evidence="6" key="1">
    <citation type="submission" date="2025-08" db="UniProtKB">
        <authorList>
            <consortium name="RefSeq"/>
        </authorList>
    </citation>
    <scope>IDENTIFICATION</scope>
    <source>
        <strain evidence="6">Wakin</strain>
        <tissue evidence="6">Muscle</tissue>
    </source>
</reference>
<evidence type="ECO:0000256" key="3">
    <source>
        <dbReference type="SAM" id="SignalP"/>
    </source>
</evidence>
<dbReference type="OrthoDB" id="9274484at2759"/>
<evidence type="ECO:0000313" key="5">
    <source>
        <dbReference type="Proteomes" id="UP000515129"/>
    </source>
</evidence>
<dbReference type="InterPro" id="IPR055356">
    <property type="entry name" value="ZP-N"/>
</dbReference>
<dbReference type="InterPro" id="IPR042235">
    <property type="entry name" value="ZP-C_dom"/>
</dbReference>
<feature type="signal peptide" evidence="3">
    <location>
        <begin position="1"/>
        <end position="19"/>
    </location>
</feature>
<gene>
    <name evidence="6" type="primary">LOC113115540</name>
</gene>
<dbReference type="Pfam" id="PF23344">
    <property type="entry name" value="ZP-N"/>
    <property type="match status" value="1"/>
</dbReference>
<dbReference type="GeneID" id="113115540"/>
<evidence type="ECO:0000256" key="1">
    <source>
        <dbReference type="ARBA" id="ARBA00022729"/>
    </source>
</evidence>
<dbReference type="PROSITE" id="PS51034">
    <property type="entry name" value="ZP_2"/>
    <property type="match status" value="1"/>
</dbReference>
<keyword evidence="1 3" id="KW-0732">Signal</keyword>
<organism evidence="5 6">
    <name type="scientific">Carassius auratus</name>
    <name type="common">Goldfish</name>
    <dbReference type="NCBI Taxonomy" id="7957"/>
    <lineage>
        <taxon>Eukaryota</taxon>
        <taxon>Metazoa</taxon>
        <taxon>Chordata</taxon>
        <taxon>Craniata</taxon>
        <taxon>Vertebrata</taxon>
        <taxon>Euteleostomi</taxon>
        <taxon>Actinopterygii</taxon>
        <taxon>Neopterygii</taxon>
        <taxon>Teleostei</taxon>
        <taxon>Ostariophysi</taxon>
        <taxon>Cypriniformes</taxon>
        <taxon>Cyprinidae</taxon>
        <taxon>Cyprininae</taxon>
        <taxon>Carassius</taxon>
    </lineage>
</organism>
<dbReference type="SMART" id="SM00241">
    <property type="entry name" value="ZP"/>
    <property type="match status" value="1"/>
</dbReference>
<feature type="domain" description="ZP" evidence="4">
    <location>
        <begin position="42"/>
        <end position="322"/>
    </location>
</feature>
<dbReference type="InterPro" id="IPR001507">
    <property type="entry name" value="ZP_dom"/>
</dbReference>
<dbReference type="RefSeq" id="XP_026138907.1">
    <property type="nucleotide sequence ID" value="XM_026283122.1"/>
</dbReference>
<dbReference type="InterPro" id="IPR055355">
    <property type="entry name" value="ZP-C"/>
</dbReference>